<accession>A0A1X2GCC3</accession>
<keyword evidence="3" id="KW-1185">Reference proteome</keyword>
<organism evidence="2 3">
    <name type="scientific">Hesseltinella vesiculosa</name>
    <dbReference type="NCBI Taxonomy" id="101127"/>
    <lineage>
        <taxon>Eukaryota</taxon>
        <taxon>Fungi</taxon>
        <taxon>Fungi incertae sedis</taxon>
        <taxon>Mucoromycota</taxon>
        <taxon>Mucoromycotina</taxon>
        <taxon>Mucoromycetes</taxon>
        <taxon>Mucorales</taxon>
        <taxon>Cunninghamellaceae</taxon>
        <taxon>Hesseltinella</taxon>
    </lineage>
</organism>
<feature type="compositionally biased region" description="Basic and acidic residues" evidence="1">
    <location>
        <begin position="36"/>
        <end position="52"/>
    </location>
</feature>
<feature type="region of interest" description="Disordered" evidence="1">
    <location>
        <begin position="13"/>
        <end position="55"/>
    </location>
</feature>
<evidence type="ECO:0000256" key="1">
    <source>
        <dbReference type="SAM" id="MobiDB-lite"/>
    </source>
</evidence>
<gene>
    <name evidence="2" type="ORF">DM01DRAFT_1107645</name>
</gene>
<feature type="compositionally biased region" description="Basic residues" evidence="1">
    <location>
        <begin position="13"/>
        <end position="25"/>
    </location>
</feature>
<comment type="caution">
    <text evidence="2">The sequence shown here is derived from an EMBL/GenBank/DDBJ whole genome shotgun (WGS) entry which is preliminary data.</text>
</comment>
<reference evidence="2 3" key="1">
    <citation type="submission" date="2016-07" db="EMBL/GenBank/DDBJ databases">
        <title>Pervasive Adenine N6-methylation of Active Genes in Fungi.</title>
        <authorList>
            <consortium name="DOE Joint Genome Institute"/>
            <person name="Mondo S.J."/>
            <person name="Dannebaum R.O."/>
            <person name="Kuo R.C."/>
            <person name="Labutti K."/>
            <person name="Haridas S."/>
            <person name="Kuo A."/>
            <person name="Salamov A."/>
            <person name="Ahrendt S.R."/>
            <person name="Lipzen A."/>
            <person name="Sullivan W."/>
            <person name="Andreopoulos W.B."/>
            <person name="Clum A."/>
            <person name="Lindquist E."/>
            <person name="Daum C."/>
            <person name="Ramamoorthy G.K."/>
            <person name="Gryganskyi A."/>
            <person name="Culley D."/>
            <person name="Magnuson J.K."/>
            <person name="James T.Y."/>
            <person name="O'Malley M.A."/>
            <person name="Stajich J.E."/>
            <person name="Spatafora J.W."/>
            <person name="Visel A."/>
            <person name="Grigoriev I.V."/>
        </authorList>
    </citation>
    <scope>NUCLEOTIDE SEQUENCE [LARGE SCALE GENOMIC DNA]</scope>
    <source>
        <strain evidence="2 3">NRRL 3301</strain>
    </source>
</reference>
<proteinExistence type="predicted"/>
<name>A0A1X2GCC3_9FUNG</name>
<protein>
    <submittedName>
        <fullName evidence="2">Uncharacterized protein</fullName>
    </submittedName>
</protein>
<sequence length="114" mass="13107">MKALYCNTRNALRRKAKEMSKKRSRGALNERQQAGLDRRMSNLQEKMNESKSSRANIPVLLKPRAPLMFLLPQMPMRLRSVMISIPMGVMLKTMRSLLKQMCQQGECDHCKGSP</sequence>
<evidence type="ECO:0000313" key="2">
    <source>
        <dbReference type="EMBL" id="ORX49555.1"/>
    </source>
</evidence>
<evidence type="ECO:0000313" key="3">
    <source>
        <dbReference type="Proteomes" id="UP000242146"/>
    </source>
</evidence>
<dbReference type="Proteomes" id="UP000242146">
    <property type="component" value="Unassembled WGS sequence"/>
</dbReference>
<dbReference type="AlphaFoldDB" id="A0A1X2GCC3"/>
<dbReference type="EMBL" id="MCGT01000026">
    <property type="protein sequence ID" value="ORX49555.1"/>
    <property type="molecule type" value="Genomic_DNA"/>
</dbReference>